<proteinExistence type="predicted"/>
<evidence type="ECO:0000313" key="2">
    <source>
        <dbReference type="EMBL" id="CEK96434.1"/>
    </source>
</evidence>
<sequence length="221" mass="24672">MTSNIRKASSMIRKSFRSRRRATFDCKENINSSITTSVSSIDVNNTKLENERFRARNLSTSVSSSEAIGDVSTMVNPGSPPVLSQSHWLRRGTSMTQSMRDAVGTFRQKLRMSTRRGRLHITPSRVGTRRHTIGGREAQLRAPVKASTPGKSGRTHIKTCLSLETPTKLRREVESLTSNLQALNALTPNTLESRFRTRKSPPVTNGKTPRSAGKRKMTEIY</sequence>
<gene>
    <name evidence="2" type="primary">ORF212063</name>
</gene>
<dbReference type="AlphaFoldDB" id="A0A0B7BTD3"/>
<organism evidence="2">
    <name type="scientific">Arion vulgaris</name>
    <dbReference type="NCBI Taxonomy" id="1028688"/>
    <lineage>
        <taxon>Eukaryota</taxon>
        <taxon>Metazoa</taxon>
        <taxon>Spiralia</taxon>
        <taxon>Lophotrochozoa</taxon>
        <taxon>Mollusca</taxon>
        <taxon>Gastropoda</taxon>
        <taxon>Heterobranchia</taxon>
        <taxon>Euthyneura</taxon>
        <taxon>Panpulmonata</taxon>
        <taxon>Eupulmonata</taxon>
        <taxon>Stylommatophora</taxon>
        <taxon>Helicina</taxon>
        <taxon>Arionoidea</taxon>
        <taxon>Arionidae</taxon>
        <taxon>Arion</taxon>
    </lineage>
</organism>
<protein>
    <submittedName>
        <fullName evidence="2">Uncharacterized protein</fullName>
    </submittedName>
</protein>
<name>A0A0B7BTD3_9EUPU</name>
<evidence type="ECO:0000256" key="1">
    <source>
        <dbReference type="SAM" id="MobiDB-lite"/>
    </source>
</evidence>
<accession>A0A0B7BTD3</accession>
<dbReference type="EMBL" id="HACG01049569">
    <property type="protein sequence ID" value="CEK96434.1"/>
    <property type="molecule type" value="Transcribed_RNA"/>
</dbReference>
<reference evidence="2" key="1">
    <citation type="submission" date="2014-12" db="EMBL/GenBank/DDBJ databases">
        <title>Insight into the proteome of Arion vulgaris.</title>
        <authorList>
            <person name="Aradska J."/>
            <person name="Bulat T."/>
            <person name="Smidak R."/>
            <person name="Sarate P."/>
            <person name="Gangsoo J."/>
            <person name="Sialana F."/>
            <person name="Bilban M."/>
            <person name="Lubec G."/>
        </authorList>
    </citation>
    <scope>NUCLEOTIDE SEQUENCE</scope>
    <source>
        <tissue evidence="2">Skin</tissue>
    </source>
</reference>
<feature type="region of interest" description="Disordered" evidence="1">
    <location>
        <begin position="196"/>
        <end position="221"/>
    </location>
</feature>